<sequence>MKMLLSLPLSNVALKTLLFDVALALLFHVALFSSSVVLYSLTHSRYESKKAFVDITDGDVAFRDNVWLHNFCAYDIQNEEKSIAYINGSAWNCGCLFIYVI</sequence>
<dbReference type="EMBL" id="CM007651">
    <property type="protein sequence ID" value="ONI33573.1"/>
    <property type="molecule type" value="Genomic_DNA"/>
</dbReference>
<dbReference type="Proteomes" id="UP000006882">
    <property type="component" value="Chromosome G1"/>
</dbReference>
<name>A0A251RC12_PRUPE</name>
<feature type="transmembrane region" description="Helical" evidence="1">
    <location>
        <begin position="12"/>
        <end position="41"/>
    </location>
</feature>
<organism evidence="2 3">
    <name type="scientific">Prunus persica</name>
    <name type="common">Peach</name>
    <name type="synonym">Amygdalus persica</name>
    <dbReference type="NCBI Taxonomy" id="3760"/>
    <lineage>
        <taxon>Eukaryota</taxon>
        <taxon>Viridiplantae</taxon>
        <taxon>Streptophyta</taxon>
        <taxon>Embryophyta</taxon>
        <taxon>Tracheophyta</taxon>
        <taxon>Spermatophyta</taxon>
        <taxon>Magnoliopsida</taxon>
        <taxon>eudicotyledons</taxon>
        <taxon>Gunneridae</taxon>
        <taxon>Pentapetalae</taxon>
        <taxon>rosids</taxon>
        <taxon>fabids</taxon>
        <taxon>Rosales</taxon>
        <taxon>Rosaceae</taxon>
        <taxon>Amygdaloideae</taxon>
        <taxon>Amygdaleae</taxon>
        <taxon>Prunus</taxon>
    </lineage>
</organism>
<evidence type="ECO:0000313" key="3">
    <source>
        <dbReference type="Proteomes" id="UP000006882"/>
    </source>
</evidence>
<keyword evidence="1" id="KW-1133">Transmembrane helix</keyword>
<keyword evidence="1" id="KW-0812">Transmembrane</keyword>
<protein>
    <submittedName>
        <fullName evidence="2">Uncharacterized protein</fullName>
    </submittedName>
</protein>
<evidence type="ECO:0000313" key="2">
    <source>
        <dbReference type="EMBL" id="ONI33573.1"/>
    </source>
</evidence>
<dbReference type="AlphaFoldDB" id="A0A251RC12"/>
<proteinExistence type="predicted"/>
<reference evidence="2 3" key="1">
    <citation type="journal article" date="2013" name="Nat. Genet.">
        <title>The high-quality draft genome of peach (Prunus persica) identifies unique patterns of genetic diversity, domestication and genome evolution.</title>
        <authorList>
            <consortium name="International Peach Genome Initiative"/>
            <person name="Verde I."/>
            <person name="Abbott A.G."/>
            <person name="Scalabrin S."/>
            <person name="Jung S."/>
            <person name="Shu S."/>
            <person name="Marroni F."/>
            <person name="Zhebentyayeva T."/>
            <person name="Dettori M.T."/>
            <person name="Grimwood J."/>
            <person name="Cattonaro F."/>
            <person name="Zuccolo A."/>
            <person name="Rossini L."/>
            <person name="Jenkins J."/>
            <person name="Vendramin E."/>
            <person name="Meisel L.A."/>
            <person name="Decroocq V."/>
            <person name="Sosinski B."/>
            <person name="Prochnik S."/>
            <person name="Mitros T."/>
            <person name="Policriti A."/>
            <person name="Cipriani G."/>
            <person name="Dondini L."/>
            <person name="Ficklin S."/>
            <person name="Goodstein D.M."/>
            <person name="Xuan P."/>
            <person name="Del Fabbro C."/>
            <person name="Aramini V."/>
            <person name="Copetti D."/>
            <person name="Gonzalez S."/>
            <person name="Horner D.S."/>
            <person name="Falchi R."/>
            <person name="Lucas S."/>
            <person name="Mica E."/>
            <person name="Maldonado J."/>
            <person name="Lazzari B."/>
            <person name="Bielenberg D."/>
            <person name="Pirona R."/>
            <person name="Miculan M."/>
            <person name="Barakat A."/>
            <person name="Testolin R."/>
            <person name="Stella A."/>
            <person name="Tartarini S."/>
            <person name="Tonutti P."/>
            <person name="Arus P."/>
            <person name="Orellana A."/>
            <person name="Wells C."/>
            <person name="Main D."/>
            <person name="Vizzotto G."/>
            <person name="Silva H."/>
            <person name="Salamini F."/>
            <person name="Schmutz J."/>
            <person name="Morgante M."/>
            <person name="Rokhsar D.S."/>
        </authorList>
    </citation>
    <scope>NUCLEOTIDE SEQUENCE [LARGE SCALE GENOMIC DNA]</scope>
    <source>
        <strain evidence="3">cv. Nemared</strain>
    </source>
</reference>
<dbReference type="Gramene" id="ONI33573">
    <property type="protein sequence ID" value="ONI33573"/>
    <property type="gene ID" value="PRUPE_1G433400"/>
</dbReference>
<keyword evidence="1" id="KW-0472">Membrane</keyword>
<evidence type="ECO:0000256" key="1">
    <source>
        <dbReference type="SAM" id="Phobius"/>
    </source>
</evidence>
<accession>A0A251RC12</accession>
<keyword evidence="3" id="KW-1185">Reference proteome</keyword>
<gene>
    <name evidence="2" type="ORF">PRUPE_1G433400</name>
</gene>